<accession>A0ABP7EXX3</accession>
<protein>
    <recommendedName>
        <fullName evidence="5">Integral membrane protein</fullName>
    </recommendedName>
</protein>
<gene>
    <name evidence="3" type="ORF">GCM10023082_26810</name>
</gene>
<evidence type="ECO:0008006" key="5">
    <source>
        <dbReference type="Google" id="ProtNLM"/>
    </source>
</evidence>
<keyword evidence="2" id="KW-0812">Transmembrane</keyword>
<sequence>MTEPRIIPPPPTYPPTVGAAKPAPEPRIIVVTPEQPKPPKPKLLNARRIAYNTTAAAVALAPVFGGYSLATALGIALHDCRTQASLPGAWALAGGLLAATLYVDRTRSGWIARLLLATAVIGALLSLPFLDGLLYVITGVHR</sequence>
<comment type="caution">
    <text evidence="3">The sequence shown here is derived from an EMBL/GenBank/DDBJ whole genome shotgun (WGS) entry which is preliminary data.</text>
</comment>
<name>A0ABP7EXX3_9ACTN</name>
<evidence type="ECO:0000256" key="1">
    <source>
        <dbReference type="SAM" id="MobiDB-lite"/>
    </source>
</evidence>
<feature type="transmembrane region" description="Helical" evidence="2">
    <location>
        <begin position="84"/>
        <end position="103"/>
    </location>
</feature>
<evidence type="ECO:0000313" key="3">
    <source>
        <dbReference type="EMBL" id="GAA3727479.1"/>
    </source>
</evidence>
<organism evidence="3 4">
    <name type="scientific">Streptomyces tremellae</name>
    <dbReference type="NCBI Taxonomy" id="1124239"/>
    <lineage>
        <taxon>Bacteria</taxon>
        <taxon>Bacillati</taxon>
        <taxon>Actinomycetota</taxon>
        <taxon>Actinomycetes</taxon>
        <taxon>Kitasatosporales</taxon>
        <taxon>Streptomycetaceae</taxon>
        <taxon>Streptomyces</taxon>
    </lineage>
</organism>
<feature type="compositionally biased region" description="Pro residues" evidence="1">
    <location>
        <begin position="1"/>
        <end position="14"/>
    </location>
</feature>
<evidence type="ECO:0000256" key="2">
    <source>
        <dbReference type="SAM" id="Phobius"/>
    </source>
</evidence>
<reference evidence="4" key="1">
    <citation type="journal article" date="2019" name="Int. J. Syst. Evol. Microbiol.">
        <title>The Global Catalogue of Microorganisms (GCM) 10K type strain sequencing project: providing services to taxonomists for standard genome sequencing and annotation.</title>
        <authorList>
            <consortium name="The Broad Institute Genomics Platform"/>
            <consortium name="The Broad Institute Genome Sequencing Center for Infectious Disease"/>
            <person name="Wu L."/>
            <person name="Ma J."/>
        </authorList>
    </citation>
    <scope>NUCLEOTIDE SEQUENCE [LARGE SCALE GENOMIC DNA]</scope>
    <source>
        <strain evidence="4">JCM 30846</strain>
    </source>
</reference>
<keyword evidence="4" id="KW-1185">Reference proteome</keyword>
<evidence type="ECO:0000313" key="4">
    <source>
        <dbReference type="Proteomes" id="UP001499884"/>
    </source>
</evidence>
<feature type="transmembrane region" description="Helical" evidence="2">
    <location>
        <begin position="49"/>
        <end position="78"/>
    </location>
</feature>
<keyword evidence="2" id="KW-0472">Membrane</keyword>
<keyword evidence="2" id="KW-1133">Transmembrane helix</keyword>
<dbReference type="EMBL" id="BAABEP010000014">
    <property type="protein sequence ID" value="GAA3727479.1"/>
    <property type="molecule type" value="Genomic_DNA"/>
</dbReference>
<dbReference type="RefSeq" id="WP_345645797.1">
    <property type="nucleotide sequence ID" value="NZ_BAABEP010000014.1"/>
</dbReference>
<feature type="transmembrane region" description="Helical" evidence="2">
    <location>
        <begin position="115"/>
        <end position="137"/>
    </location>
</feature>
<proteinExistence type="predicted"/>
<dbReference type="Proteomes" id="UP001499884">
    <property type="component" value="Unassembled WGS sequence"/>
</dbReference>
<feature type="region of interest" description="Disordered" evidence="1">
    <location>
        <begin position="1"/>
        <end position="21"/>
    </location>
</feature>